<dbReference type="InterPro" id="IPR008272">
    <property type="entry name" value="HB-CoA_thioesterase_AS"/>
</dbReference>
<evidence type="ECO:0000313" key="4">
    <source>
        <dbReference type="Proteomes" id="UP000028702"/>
    </source>
</evidence>
<evidence type="ECO:0000313" key="3">
    <source>
        <dbReference type="EMBL" id="GAK46564.1"/>
    </source>
</evidence>
<dbReference type="InterPro" id="IPR014166">
    <property type="entry name" value="Tol-Pal_acyl-CoA_thioesterase"/>
</dbReference>
<dbReference type="PANTHER" id="PTHR31793">
    <property type="entry name" value="4-HYDROXYBENZOYL-COA THIOESTERASE FAMILY MEMBER"/>
    <property type="match status" value="1"/>
</dbReference>
<dbReference type="RefSeq" id="WP_045449299.1">
    <property type="nucleotide sequence ID" value="NZ_BBIO01000021.1"/>
</dbReference>
<protein>
    <submittedName>
        <fullName evidence="3">Pol-Pal system-associated acyl-CoA thioesterase</fullName>
    </submittedName>
</protein>
<dbReference type="InterPro" id="IPR006684">
    <property type="entry name" value="YbgC/YbaW"/>
</dbReference>
<keyword evidence="4" id="KW-1185">Reference proteome</keyword>
<comment type="caution">
    <text evidence="3">The sequence shown here is derived from an EMBL/GenBank/DDBJ whole genome shotgun (WGS) entry which is preliminary data.</text>
</comment>
<gene>
    <name evidence="3" type="ORF">M2A_3063</name>
</gene>
<proteinExistence type="inferred from homology"/>
<dbReference type="SUPFAM" id="SSF54637">
    <property type="entry name" value="Thioesterase/thiol ester dehydrase-isomerase"/>
    <property type="match status" value="1"/>
</dbReference>
<organism evidence="3 4">
    <name type="scientific">Tepidicaulis marinus</name>
    <dbReference type="NCBI Taxonomy" id="1333998"/>
    <lineage>
        <taxon>Bacteria</taxon>
        <taxon>Pseudomonadati</taxon>
        <taxon>Pseudomonadota</taxon>
        <taxon>Alphaproteobacteria</taxon>
        <taxon>Hyphomicrobiales</taxon>
        <taxon>Parvibaculaceae</taxon>
        <taxon>Tepidicaulis</taxon>
    </lineage>
</organism>
<dbReference type="STRING" id="1333998.M2A_3063"/>
<dbReference type="Gene3D" id="3.10.129.10">
    <property type="entry name" value="Hotdog Thioesterase"/>
    <property type="match status" value="1"/>
</dbReference>
<dbReference type="CDD" id="cd00586">
    <property type="entry name" value="4HBT"/>
    <property type="match status" value="1"/>
</dbReference>
<comment type="similarity">
    <text evidence="1">Belongs to the 4-hydroxybenzoyl-CoA thioesterase family.</text>
</comment>
<sequence>MSEKWPDLAGRIEGGAHVLPIRVYYEDTDFTGIVYHAGYLRFAERGRSDCLRMAGVHHHELIEGEKPLAFAIHKMEIEFLKPARIDDLLEVHTRYVTLKGARIEAEQKILRGGDVIWQAMVHAACIHQDGRPARLPKAVIDGVEDLMKRGG</sequence>
<reference evidence="3 4" key="1">
    <citation type="submission" date="2014-07" db="EMBL/GenBank/DDBJ databases">
        <title>Tepidicaulis marinum gen. nov., sp. nov., a novel marine bacterium denitrifying nitrate to nitrous oxide strictly under microaerobic conditions.</title>
        <authorList>
            <person name="Takeuchi M."/>
            <person name="Yamagishi T."/>
            <person name="Kamagata Y."/>
            <person name="Oshima K."/>
            <person name="Hattori M."/>
            <person name="Katayama T."/>
            <person name="Hanada S."/>
            <person name="Tamaki H."/>
            <person name="Marumo K."/>
            <person name="Maeda H."/>
            <person name="Nedachi M."/>
            <person name="Iwasaki W."/>
            <person name="Suwa Y."/>
            <person name="Sakata S."/>
        </authorList>
    </citation>
    <scope>NUCLEOTIDE SEQUENCE [LARGE SCALE GENOMIC DNA]</scope>
    <source>
        <strain evidence="3 4">MA2</strain>
    </source>
</reference>
<dbReference type="eggNOG" id="COG0824">
    <property type="taxonomic scope" value="Bacteria"/>
</dbReference>
<dbReference type="NCBIfam" id="TIGR02799">
    <property type="entry name" value="thio_ybgC"/>
    <property type="match status" value="1"/>
</dbReference>
<dbReference type="FunFam" id="3.10.129.10:FF:000004">
    <property type="entry name" value="Tol-pal system-associated acyl-CoA thioesterase"/>
    <property type="match status" value="1"/>
</dbReference>
<keyword evidence="2" id="KW-0378">Hydrolase</keyword>
<dbReference type="PIRSF" id="PIRSF003230">
    <property type="entry name" value="YbgC"/>
    <property type="match status" value="1"/>
</dbReference>
<dbReference type="PANTHER" id="PTHR31793:SF37">
    <property type="entry name" value="ACYL-COA THIOESTER HYDROLASE YBGC"/>
    <property type="match status" value="1"/>
</dbReference>
<dbReference type="PROSITE" id="PS01328">
    <property type="entry name" value="4HBCOA_THIOESTERASE"/>
    <property type="match status" value="1"/>
</dbReference>
<dbReference type="Proteomes" id="UP000028702">
    <property type="component" value="Unassembled WGS sequence"/>
</dbReference>
<dbReference type="Pfam" id="PF13279">
    <property type="entry name" value="4HBT_2"/>
    <property type="match status" value="1"/>
</dbReference>
<name>A0A081BEU6_9HYPH</name>
<dbReference type="GO" id="GO:0047617">
    <property type="term" value="F:fatty acyl-CoA hydrolase activity"/>
    <property type="evidence" value="ECO:0007669"/>
    <property type="project" value="TreeGrafter"/>
</dbReference>
<dbReference type="NCBIfam" id="TIGR00051">
    <property type="entry name" value="YbgC/FadM family acyl-CoA thioesterase"/>
    <property type="match status" value="1"/>
</dbReference>
<evidence type="ECO:0000256" key="2">
    <source>
        <dbReference type="ARBA" id="ARBA00022801"/>
    </source>
</evidence>
<dbReference type="InterPro" id="IPR050563">
    <property type="entry name" value="4-hydroxybenzoyl-CoA_TE"/>
</dbReference>
<dbReference type="EMBL" id="BBIO01000021">
    <property type="protein sequence ID" value="GAK46564.1"/>
    <property type="molecule type" value="Genomic_DNA"/>
</dbReference>
<dbReference type="InterPro" id="IPR029069">
    <property type="entry name" value="HotDog_dom_sf"/>
</dbReference>
<evidence type="ECO:0000256" key="1">
    <source>
        <dbReference type="ARBA" id="ARBA00005953"/>
    </source>
</evidence>
<dbReference type="AlphaFoldDB" id="A0A081BEU6"/>
<accession>A0A081BEU6</accession>